<dbReference type="GeneID" id="87816036"/>
<feature type="region of interest" description="Disordered" evidence="1">
    <location>
        <begin position="146"/>
        <end position="228"/>
    </location>
</feature>
<evidence type="ECO:0000313" key="2">
    <source>
        <dbReference type="EMBL" id="KAK4146893.1"/>
    </source>
</evidence>
<evidence type="ECO:0000256" key="1">
    <source>
        <dbReference type="SAM" id="MobiDB-lite"/>
    </source>
</evidence>
<feature type="compositionally biased region" description="Polar residues" evidence="1">
    <location>
        <begin position="1"/>
        <end position="12"/>
    </location>
</feature>
<evidence type="ECO:0000313" key="3">
    <source>
        <dbReference type="Proteomes" id="UP001302676"/>
    </source>
</evidence>
<feature type="compositionally biased region" description="Basic residues" evidence="1">
    <location>
        <begin position="188"/>
        <end position="197"/>
    </location>
</feature>
<protein>
    <submittedName>
        <fullName evidence="2">Uncharacterized protein</fullName>
    </submittedName>
</protein>
<feature type="compositionally biased region" description="Basic and acidic residues" evidence="1">
    <location>
        <begin position="213"/>
        <end position="228"/>
    </location>
</feature>
<reference evidence="2" key="2">
    <citation type="submission" date="2023-05" db="EMBL/GenBank/DDBJ databases">
        <authorList>
            <consortium name="Lawrence Berkeley National Laboratory"/>
            <person name="Steindorff A."/>
            <person name="Hensen N."/>
            <person name="Bonometti L."/>
            <person name="Westerberg I."/>
            <person name="Brannstrom I.O."/>
            <person name="Guillou S."/>
            <person name="Cros-Aarteil S."/>
            <person name="Calhoun S."/>
            <person name="Haridas S."/>
            <person name="Kuo A."/>
            <person name="Mondo S."/>
            <person name="Pangilinan J."/>
            <person name="Riley R."/>
            <person name="Labutti K."/>
            <person name="Andreopoulos B."/>
            <person name="Lipzen A."/>
            <person name="Chen C."/>
            <person name="Yanf M."/>
            <person name="Daum C."/>
            <person name="Ng V."/>
            <person name="Clum A."/>
            <person name="Ohm R."/>
            <person name="Martin F."/>
            <person name="Silar P."/>
            <person name="Natvig D."/>
            <person name="Lalanne C."/>
            <person name="Gautier V."/>
            <person name="Ament-Velasquez S.L."/>
            <person name="Kruys A."/>
            <person name="Hutchinson M.I."/>
            <person name="Powell A.J."/>
            <person name="Barry K."/>
            <person name="Miller A.N."/>
            <person name="Grigoriev I.V."/>
            <person name="Debuchy R."/>
            <person name="Gladieux P."/>
            <person name="Thoren M.H."/>
            <person name="Johannesson H."/>
        </authorList>
    </citation>
    <scope>NUCLEOTIDE SEQUENCE</scope>
    <source>
        <strain evidence="2">CBS 141.50</strain>
    </source>
</reference>
<proteinExistence type="predicted"/>
<reference evidence="2" key="1">
    <citation type="journal article" date="2023" name="Mol. Phylogenet. Evol.">
        <title>Genome-scale phylogeny and comparative genomics of the fungal order Sordariales.</title>
        <authorList>
            <person name="Hensen N."/>
            <person name="Bonometti L."/>
            <person name="Westerberg I."/>
            <person name="Brannstrom I.O."/>
            <person name="Guillou S."/>
            <person name="Cros-Aarteil S."/>
            <person name="Calhoun S."/>
            <person name="Haridas S."/>
            <person name="Kuo A."/>
            <person name="Mondo S."/>
            <person name="Pangilinan J."/>
            <person name="Riley R."/>
            <person name="LaButti K."/>
            <person name="Andreopoulos B."/>
            <person name="Lipzen A."/>
            <person name="Chen C."/>
            <person name="Yan M."/>
            <person name="Daum C."/>
            <person name="Ng V."/>
            <person name="Clum A."/>
            <person name="Steindorff A."/>
            <person name="Ohm R.A."/>
            <person name="Martin F."/>
            <person name="Silar P."/>
            <person name="Natvig D.O."/>
            <person name="Lalanne C."/>
            <person name="Gautier V."/>
            <person name="Ament-Velasquez S.L."/>
            <person name="Kruys A."/>
            <person name="Hutchinson M.I."/>
            <person name="Powell A.J."/>
            <person name="Barry K."/>
            <person name="Miller A.N."/>
            <person name="Grigoriev I.V."/>
            <person name="Debuchy R."/>
            <person name="Gladieux P."/>
            <person name="Hiltunen Thoren M."/>
            <person name="Johannesson H."/>
        </authorList>
    </citation>
    <scope>NUCLEOTIDE SEQUENCE</scope>
    <source>
        <strain evidence="2">CBS 141.50</strain>
    </source>
</reference>
<sequence length="228" mass="24575">MEQTTAASTEGVSSDGGDDAKSRRSGPAEIRPKTKPVPSKAPEAWRVYVDDHGNECAKPRSRRIDADEFSSHLEASLPSPQLPSGTSSRAPTDSDEEAHVSQGSPAGYETPLFHEPISTIAGRSGYFKTASRQASMEARPNLARFLYKGRNPSTHARQAPPYQSGGPNPPQIAKTPAGKKRAEAKSAGGRKKGRATKTRKEQSIRARSGFARAVEHFRQKRGEGDRGV</sequence>
<dbReference type="EMBL" id="MU853558">
    <property type="protein sequence ID" value="KAK4146893.1"/>
    <property type="molecule type" value="Genomic_DNA"/>
</dbReference>
<organism evidence="2 3">
    <name type="scientific">Dichotomopilus funicola</name>
    <dbReference type="NCBI Taxonomy" id="1934379"/>
    <lineage>
        <taxon>Eukaryota</taxon>
        <taxon>Fungi</taxon>
        <taxon>Dikarya</taxon>
        <taxon>Ascomycota</taxon>
        <taxon>Pezizomycotina</taxon>
        <taxon>Sordariomycetes</taxon>
        <taxon>Sordariomycetidae</taxon>
        <taxon>Sordariales</taxon>
        <taxon>Chaetomiaceae</taxon>
        <taxon>Dichotomopilus</taxon>
    </lineage>
</organism>
<dbReference type="RefSeq" id="XP_062640264.1">
    <property type="nucleotide sequence ID" value="XM_062779423.1"/>
</dbReference>
<name>A0AAN6V8L5_9PEZI</name>
<dbReference type="AlphaFoldDB" id="A0AAN6V8L5"/>
<dbReference type="Proteomes" id="UP001302676">
    <property type="component" value="Unassembled WGS sequence"/>
</dbReference>
<gene>
    <name evidence="2" type="ORF">C8A04DRAFT_25085</name>
</gene>
<feature type="compositionally biased region" description="Basic and acidic residues" evidence="1">
    <location>
        <begin position="48"/>
        <end position="71"/>
    </location>
</feature>
<keyword evidence="3" id="KW-1185">Reference proteome</keyword>
<comment type="caution">
    <text evidence="2">The sequence shown here is derived from an EMBL/GenBank/DDBJ whole genome shotgun (WGS) entry which is preliminary data.</text>
</comment>
<accession>A0AAN6V8L5</accession>
<feature type="compositionally biased region" description="Polar residues" evidence="1">
    <location>
        <begin position="78"/>
        <end position="91"/>
    </location>
</feature>
<feature type="region of interest" description="Disordered" evidence="1">
    <location>
        <begin position="1"/>
        <end position="112"/>
    </location>
</feature>